<sequence>MTVAVVTDATFEKASSQGVSITDFWAPWCGPCKMQSPVLDALSEEMTDVDFLKMDVDQNPQTPADFGVRAIPTLLLKKNGEVVDRLTGFHNKEQLAKILENYL</sequence>
<dbReference type="PROSITE" id="PS00194">
    <property type="entry name" value="THIOREDOXIN_1"/>
    <property type="match status" value="1"/>
</dbReference>
<dbReference type="PANTHER" id="PTHR45663:SF11">
    <property type="entry name" value="GEO12009P1"/>
    <property type="match status" value="1"/>
</dbReference>
<accession>A0ABN8HH65</accession>
<organism evidence="10 11">
    <name type="scientific">Convivina praedatoris</name>
    <dbReference type="NCBI Taxonomy" id="2880963"/>
    <lineage>
        <taxon>Bacteria</taxon>
        <taxon>Bacillati</taxon>
        <taxon>Bacillota</taxon>
        <taxon>Bacilli</taxon>
        <taxon>Lactobacillales</taxon>
        <taxon>Lactobacillaceae</taxon>
        <taxon>Convivina</taxon>
    </lineage>
</organism>
<dbReference type="Gene3D" id="3.40.30.10">
    <property type="entry name" value="Glutaredoxin"/>
    <property type="match status" value="1"/>
</dbReference>
<dbReference type="PRINTS" id="PR00421">
    <property type="entry name" value="THIOREDOXIN"/>
</dbReference>
<dbReference type="PROSITE" id="PS51352">
    <property type="entry name" value="THIOREDOXIN_2"/>
    <property type="match status" value="1"/>
</dbReference>
<evidence type="ECO:0000256" key="8">
    <source>
        <dbReference type="PIRNR" id="PIRNR000077"/>
    </source>
</evidence>
<dbReference type="InterPro" id="IPR036249">
    <property type="entry name" value="Thioredoxin-like_sf"/>
</dbReference>
<evidence type="ECO:0000313" key="10">
    <source>
        <dbReference type="EMBL" id="CAH1855623.1"/>
    </source>
</evidence>
<keyword evidence="6" id="KW-0676">Redox-active center</keyword>
<dbReference type="InterPro" id="IPR005746">
    <property type="entry name" value="Thioredoxin"/>
</dbReference>
<feature type="domain" description="Thioredoxin" evidence="9">
    <location>
        <begin position="1"/>
        <end position="103"/>
    </location>
</feature>
<evidence type="ECO:0000256" key="6">
    <source>
        <dbReference type="ARBA" id="ARBA00023284"/>
    </source>
</evidence>
<comment type="caution">
    <text evidence="10">The sequence shown here is derived from an EMBL/GenBank/DDBJ whole genome shotgun (WGS) entry which is preliminary data.</text>
</comment>
<dbReference type="InterPro" id="IPR013766">
    <property type="entry name" value="Thioredoxin_domain"/>
</dbReference>
<evidence type="ECO:0000256" key="4">
    <source>
        <dbReference type="ARBA" id="ARBA00022982"/>
    </source>
</evidence>
<evidence type="ECO:0000256" key="2">
    <source>
        <dbReference type="ARBA" id="ARBA00020570"/>
    </source>
</evidence>
<reference evidence="10" key="1">
    <citation type="submission" date="2022-03" db="EMBL/GenBank/DDBJ databases">
        <authorList>
            <person name="Hettiarachchi G."/>
        </authorList>
    </citation>
    <scope>NUCLEOTIDE SEQUENCE</scope>
    <source>
        <strain evidence="10">LMG 32447</strain>
    </source>
</reference>
<keyword evidence="3" id="KW-0813">Transport</keyword>
<evidence type="ECO:0000313" key="11">
    <source>
        <dbReference type="Proteomes" id="UP000838102"/>
    </source>
</evidence>
<dbReference type="SUPFAM" id="SSF52833">
    <property type="entry name" value="Thioredoxin-like"/>
    <property type="match status" value="1"/>
</dbReference>
<dbReference type="RefSeq" id="WP_248706500.1">
    <property type="nucleotide sequence ID" value="NZ_CAKOET010000005.1"/>
</dbReference>
<gene>
    <name evidence="10" type="primary">trxA</name>
    <name evidence="10" type="ORF">LMG032447_01122</name>
</gene>
<keyword evidence="4" id="KW-0249">Electron transport</keyword>
<keyword evidence="5" id="KW-1015">Disulfide bond</keyword>
<evidence type="ECO:0000256" key="5">
    <source>
        <dbReference type="ARBA" id="ARBA00023157"/>
    </source>
</evidence>
<evidence type="ECO:0000256" key="1">
    <source>
        <dbReference type="ARBA" id="ARBA00008987"/>
    </source>
</evidence>
<evidence type="ECO:0000256" key="7">
    <source>
        <dbReference type="NCBIfam" id="TIGR01068"/>
    </source>
</evidence>
<dbReference type="PIRSF" id="PIRSF000077">
    <property type="entry name" value="Thioredoxin"/>
    <property type="match status" value="1"/>
</dbReference>
<protein>
    <recommendedName>
        <fullName evidence="2 7">Thioredoxin</fullName>
    </recommendedName>
</protein>
<dbReference type="CDD" id="cd02947">
    <property type="entry name" value="TRX_family"/>
    <property type="match status" value="1"/>
</dbReference>
<dbReference type="EMBL" id="CAKOEU010000005">
    <property type="protein sequence ID" value="CAH1855623.1"/>
    <property type="molecule type" value="Genomic_DNA"/>
</dbReference>
<evidence type="ECO:0000259" key="9">
    <source>
        <dbReference type="PROSITE" id="PS51352"/>
    </source>
</evidence>
<keyword evidence="11" id="KW-1185">Reference proteome</keyword>
<dbReference type="Pfam" id="PF00085">
    <property type="entry name" value="Thioredoxin"/>
    <property type="match status" value="1"/>
</dbReference>
<dbReference type="InterPro" id="IPR017937">
    <property type="entry name" value="Thioredoxin_CS"/>
</dbReference>
<dbReference type="Proteomes" id="UP000838102">
    <property type="component" value="Unassembled WGS sequence"/>
</dbReference>
<name>A0ABN8HH65_9LACO</name>
<dbReference type="PANTHER" id="PTHR45663">
    <property type="entry name" value="GEO12009P1"/>
    <property type="match status" value="1"/>
</dbReference>
<dbReference type="NCBIfam" id="TIGR01068">
    <property type="entry name" value="thioredoxin"/>
    <property type="match status" value="1"/>
</dbReference>
<comment type="similarity">
    <text evidence="1 8">Belongs to the thioredoxin family.</text>
</comment>
<proteinExistence type="inferred from homology"/>
<evidence type="ECO:0000256" key="3">
    <source>
        <dbReference type="ARBA" id="ARBA00022448"/>
    </source>
</evidence>